<evidence type="ECO:0000313" key="2">
    <source>
        <dbReference type="EMBL" id="MCS3866481.1"/>
    </source>
</evidence>
<evidence type="ECO:0000256" key="1">
    <source>
        <dbReference type="SAM" id="MobiDB-lite"/>
    </source>
</evidence>
<evidence type="ECO:0000313" key="3">
    <source>
        <dbReference type="Proteomes" id="UP001155034"/>
    </source>
</evidence>
<reference evidence="2" key="1">
    <citation type="submission" date="2022-08" db="EMBL/GenBank/DDBJ databases">
        <title>Genomic Encyclopedia of Type Strains, Phase V (KMG-V): Genome sequencing to study the core and pangenomes of soil and plant-associated prokaryotes.</title>
        <authorList>
            <person name="Whitman W."/>
        </authorList>
    </citation>
    <scope>NUCLEOTIDE SEQUENCE</scope>
    <source>
        <strain evidence="2">SP2016B</strain>
    </source>
</reference>
<feature type="region of interest" description="Disordered" evidence="1">
    <location>
        <begin position="57"/>
        <end position="151"/>
    </location>
</feature>
<accession>A0A9X2U411</accession>
<feature type="compositionally biased region" description="Polar residues" evidence="1">
    <location>
        <begin position="65"/>
        <end position="82"/>
    </location>
</feature>
<feature type="region of interest" description="Disordered" evidence="1">
    <location>
        <begin position="1"/>
        <end position="43"/>
    </location>
</feature>
<dbReference type="Proteomes" id="UP001155034">
    <property type="component" value="Unassembled WGS sequence"/>
</dbReference>
<feature type="compositionally biased region" description="Gly residues" evidence="1">
    <location>
        <begin position="84"/>
        <end position="95"/>
    </location>
</feature>
<dbReference type="RefSeq" id="WP_259084095.1">
    <property type="nucleotide sequence ID" value="NZ_JANTYZ010000013.1"/>
</dbReference>
<name>A0A9X2U411_9BACT</name>
<gene>
    <name evidence="2" type="ORF">GGP82_003055</name>
</gene>
<dbReference type="EMBL" id="JANTYZ010000013">
    <property type="protein sequence ID" value="MCS3866481.1"/>
    <property type="molecule type" value="Genomic_DNA"/>
</dbReference>
<proteinExistence type="predicted"/>
<dbReference type="AlphaFoldDB" id="A0A9X2U411"/>
<sequence>MPRGHDAPERPENTNEKPDQSPPAHENESEGPSMSRRDMLKKSAYAAPAIMTVGSVPRFAEGAPSSCSDKGQGDENSSSKSQGEGCGVTGDGTSNGNGREDGNGNGVGHDLNQRGKGHGNTNYGSSNQGDNNYGSGSYAGNDYGDEYGSND</sequence>
<feature type="compositionally biased region" description="Basic and acidic residues" evidence="1">
    <location>
        <begin position="1"/>
        <end position="19"/>
    </location>
</feature>
<feature type="compositionally biased region" description="Polar residues" evidence="1">
    <location>
        <begin position="119"/>
        <end position="135"/>
    </location>
</feature>
<comment type="caution">
    <text evidence="2">The sequence shown here is derived from an EMBL/GenBank/DDBJ whole genome shotgun (WGS) entry which is preliminary data.</text>
</comment>
<protein>
    <submittedName>
        <fullName evidence="2">Uncharacterized protein</fullName>
    </submittedName>
</protein>
<organism evidence="2 3">
    <name type="scientific">Salinibacter ruber</name>
    <dbReference type="NCBI Taxonomy" id="146919"/>
    <lineage>
        <taxon>Bacteria</taxon>
        <taxon>Pseudomonadati</taxon>
        <taxon>Rhodothermota</taxon>
        <taxon>Rhodothermia</taxon>
        <taxon>Rhodothermales</taxon>
        <taxon>Salinibacteraceae</taxon>
        <taxon>Salinibacter</taxon>
    </lineage>
</organism>